<dbReference type="PROSITE" id="PS50102">
    <property type="entry name" value="RRM"/>
    <property type="match status" value="2"/>
</dbReference>
<keyword evidence="8" id="KW-1185">Reference proteome</keyword>
<dbReference type="Pfam" id="PF00397">
    <property type="entry name" value="WW"/>
    <property type="match status" value="1"/>
</dbReference>
<keyword evidence="2 3" id="KW-0694">RNA-binding</keyword>
<feature type="domain" description="RRM" evidence="6">
    <location>
        <begin position="1"/>
        <end position="63"/>
    </location>
</feature>
<sequence length="642" mass="70244">MFEEYGNVIEVALIRDKRTGQQQGCCFVKYATSEEADMAIRGLHNQRTLPGGTGPIQVRYADGERERLVEVKLFVGSLNKQATEKEIEEIFSPYGRIEDVYIMRDEAKQSRGCAFVKFSNREMAAAAVNALNGIYVMHGCEQPLIVRFADPKRPRPGESRGGPAFGGPGFDSRAPAPYEVRPTQNFESGGGAGRFPSNAWHPSSPPRMGSTYQVGSTAPFESHMAARGGALAVSSTAMGGNIGGINGSFQSLSAPLSNTLQQTFNQSMPELQSVSQQISPMQKLPMSPQDLPTPLQPQHQQTSMAYSQSQMLHMPAHQLGQLQIPRSIGLPSFNQALPSQQFLSVNAQMPISQAQLQQNNPVTPQQISSNLQQHGNTAAITTQQQFLTGVSQQVFQPGQQLVTQGPQALLQQQQAQAVQSSLQSSQQAFSQLQQQLQLMQPSSLNQQQSSQTTKLQSPWSTVMPQTVSTAATTAPASTSMSVSASPAVPASSKSLAPLTCSWTEHTSPEGFKYYYNSVTSESKWEKPEELTIFEQHQQQQKLQQQQKPSVQQLQPQSQSQSHAQAHSTQQISQLQQVAPQMQIRQRPQVQQYQTSGAIGHQKVQDVGYSQLQASNSAIDPARVQQGLQAAQEWMWKNKPAGS</sequence>
<dbReference type="AlphaFoldDB" id="A0AAV9DEF1"/>
<reference evidence="7" key="2">
    <citation type="submission" date="2023-06" db="EMBL/GenBank/DDBJ databases">
        <authorList>
            <person name="Ma L."/>
            <person name="Liu K.-W."/>
            <person name="Li Z."/>
            <person name="Hsiao Y.-Y."/>
            <person name="Qi Y."/>
            <person name="Fu T."/>
            <person name="Tang G."/>
            <person name="Zhang D."/>
            <person name="Sun W.-H."/>
            <person name="Liu D.-K."/>
            <person name="Li Y."/>
            <person name="Chen G.-Z."/>
            <person name="Liu X.-D."/>
            <person name="Liao X.-Y."/>
            <person name="Jiang Y.-T."/>
            <person name="Yu X."/>
            <person name="Hao Y."/>
            <person name="Huang J."/>
            <person name="Zhao X.-W."/>
            <person name="Ke S."/>
            <person name="Chen Y.-Y."/>
            <person name="Wu W.-L."/>
            <person name="Hsu J.-L."/>
            <person name="Lin Y.-F."/>
            <person name="Huang M.-D."/>
            <person name="Li C.-Y."/>
            <person name="Huang L."/>
            <person name="Wang Z.-W."/>
            <person name="Zhao X."/>
            <person name="Zhong W.-Y."/>
            <person name="Peng D.-H."/>
            <person name="Ahmad S."/>
            <person name="Lan S."/>
            <person name="Zhang J.-S."/>
            <person name="Tsai W.-C."/>
            <person name="Van De Peer Y."/>
            <person name="Liu Z.-J."/>
        </authorList>
    </citation>
    <scope>NUCLEOTIDE SEQUENCE</scope>
    <source>
        <strain evidence="7">CP</strain>
        <tissue evidence="7">Leaves</tissue>
    </source>
</reference>
<dbReference type="PRINTS" id="PR00961">
    <property type="entry name" value="HUDSXLRNA"/>
</dbReference>
<accession>A0AAV9DEF1</accession>
<keyword evidence="1" id="KW-0677">Repeat</keyword>
<dbReference type="Proteomes" id="UP001180020">
    <property type="component" value="Unassembled WGS sequence"/>
</dbReference>
<evidence type="ECO:0000256" key="1">
    <source>
        <dbReference type="ARBA" id="ARBA00022737"/>
    </source>
</evidence>
<feature type="region of interest" description="Disordered" evidence="4">
    <location>
        <begin position="535"/>
        <end position="579"/>
    </location>
</feature>
<dbReference type="InterPro" id="IPR001202">
    <property type="entry name" value="WW_dom"/>
</dbReference>
<dbReference type="SUPFAM" id="SSF54928">
    <property type="entry name" value="RNA-binding domain, RBD"/>
    <property type="match status" value="2"/>
</dbReference>
<name>A0AAV9DEF1_ACOCL</name>
<evidence type="ECO:0000259" key="5">
    <source>
        <dbReference type="PROSITE" id="PS50020"/>
    </source>
</evidence>
<dbReference type="PANTHER" id="PTHR24012">
    <property type="entry name" value="RNA BINDING PROTEIN"/>
    <property type="match status" value="1"/>
</dbReference>
<feature type="compositionally biased region" description="Gly residues" evidence="4">
    <location>
        <begin position="159"/>
        <end position="169"/>
    </location>
</feature>
<dbReference type="SUPFAM" id="SSF51045">
    <property type="entry name" value="WW domain"/>
    <property type="match status" value="1"/>
</dbReference>
<feature type="region of interest" description="Disordered" evidence="4">
    <location>
        <begin position="474"/>
        <end position="496"/>
    </location>
</feature>
<feature type="domain" description="WW" evidence="5">
    <location>
        <begin position="496"/>
        <end position="529"/>
    </location>
</feature>
<feature type="region of interest" description="Disordered" evidence="4">
    <location>
        <begin position="150"/>
        <end position="215"/>
    </location>
</feature>
<organism evidence="7 8">
    <name type="scientific">Acorus calamus</name>
    <name type="common">Sweet flag</name>
    <dbReference type="NCBI Taxonomy" id="4465"/>
    <lineage>
        <taxon>Eukaryota</taxon>
        <taxon>Viridiplantae</taxon>
        <taxon>Streptophyta</taxon>
        <taxon>Embryophyta</taxon>
        <taxon>Tracheophyta</taxon>
        <taxon>Spermatophyta</taxon>
        <taxon>Magnoliopsida</taxon>
        <taxon>Liliopsida</taxon>
        <taxon>Acoraceae</taxon>
        <taxon>Acorus</taxon>
    </lineage>
</organism>
<dbReference type="Gene3D" id="3.30.70.330">
    <property type="match status" value="2"/>
</dbReference>
<dbReference type="SMART" id="SM00360">
    <property type="entry name" value="RRM"/>
    <property type="match status" value="2"/>
</dbReference>
<dbReference type="InterPro" id="IPR002343">
    <property type="entry name" value="Hud_Sxl_RNA"/>
</dbReference>
<protein>
    <submittedName>
        <fullName evidence="7">Flowering time control protein FCA</fullName>
    </submittedName>
</protein>
<evidence type="ECO:0000313" key="7">
    <source>
        <dbReference type="EMBL" id="KAK1299946.1"/>
    </source>
</evidence>
<dbReference type="EMBL" id="JAUJYO010000013">
    <property type="protein sequence ID" value="KAK1299946.1"/>
    <property type="molecule type" value="Genomic_DNA"/>
</dbReference>
<evidence type="ECO:0000256" key="2">
    <source>
        <dbReference type="ARBA" id="ARBA00022884"/>
    </source>
</evidence>
<evidence type="ECO:0000256" key="3">
    <source>
        <dbReference type="PROSITE-ProRule" id="PRU00176"/>
    </source>
</evidence>
<dbReference type="InterPro" id="IPR035979">
    <property type="entry name" value="RBD_domain_sf"/>
</dbReference>
<evidence type="ECO:0000256" key="4">
    <source>
        <dbReference type="SAM" id="MobiDB-lite"/>
    </source>
</evidence>
<dbReference type="GO" id="GO:0003723">
    <property type="term" value="F:RNA binding"/>
    <property type="evidence" value="ECO:0007669"/>
    <property type="project" value="UniProtKB-UniRule"/>
</dbReference>
<dbReference type="PROSITE" id="PS50020">
    <property type="entry name" value="WW_DOMAIN_2"/>
    <property type="match status" value="1"/>
</dbReference>
<dbReference type="Gene3D" id="2.20.70.10">
    <property type="match status" value="1"/>
</dbReference>
<dbReference type="SMART" id="SM00456">
    <property type="entry name" value="WW"/>
    <property type="match status" value="1"/>
</dbReference>
<dbReference type="FunFam" id="3.30.70.330:FF:000374">
    <property type="entry name" value="Flowering time control protein FCA"/>
    <property type="match status" value="1"/>
</dbReference>
<dbReference type="InterPro" id="IPR012677">
    <property type="entry name" value="Nucleotide-bd_a/b_plait_sf"/>
</dbReference>
<feature type="compositionally biased region" description="Low complexity" evidence="4">
    <location>
        <begin position="474"/>
        <end position="492"/>
    </location>
</feature>
<comment type="caution">
    <text evidence="7">The sequence shown here is derived from an EMBL/GenBank/DDBJ whole genome shotgun (WGS) entry which is preliminary data.</text>
</comment>
<proteinExistence type="predicted"/>
<dbReference type="InterPro" id="IPR000504">
    <property type="entry name" value="RRM_dom"/>
</dbReference>
<evidence type="ECO:0000313" key="8">
    <source>
        <dbReference type="Proteomes" id="UP001180020"/>
    </source>
</evidence>
<dbReference type="InterPro" id="IPR036020">
    <property type="entry name" value="WW_dom_sf"/>
</dbReference>
<reference evidence="7" key="1">
    <citation type="journal article" date="2023" name="Nat. Commun.">
        <title>Diploid and tetraploid genomes of Acorus and the evolution of monocots.</title>
        <authorList>
            <person name="Ma L."/>
            <person name="Liu K.W."/>
            <person name="Li Z."/>
            <person name="Hsiao Y.Y."/>
            <person name="Qi Y."/>
            <person name="Fu T."/>
            <person name="Tang G.D."/>
            <person name="Zhang D."/>
            <person name="Sun W.H."/>
            <person name="Liu D.K."/>
            <person name="Li Y."/>
            <person name="Chen G.Z."/>
            <person name="Liu X.D."/>
            <person name="Liao X.Y."/>
            <person name="Jiang Y.T."/>
            <person name="Yu X."/>
            <person name="Hao Y."/>
            <person name="Huang J."/>
            <person name="Zhao X.W."/>
            <person name="Ke S."/>
            <person name="Chen Y.Y."/>
            <person name="Wu W.L."/>
            <person name="Hsu J.L."/>
            <person name="Lin Y.F."/>
            <person name="Huang M.D."/>
            <person name="Li C.Y."/>
            <person name="Huang L."/>
            <person name="Wang Z.W."/>
            <person name="Zhao X."/>
            <person name="Zhong W.Y."/>
            <person name="Peng D.H."/>
            <person name="Ahmad S."/>
            <person name="Lan S."/>
            <person name="Zhang J.S."/>
            <person name="Tsai W.C."/>
            <person name="Van de Peer Y."/>
            <person name="Liu Z.J."/>
        </authorList>
    </citation>
    <scope>NUCLEOTIDE SEQUENCE</scope>
    <source>
        <strain evidence="7">CP</strain>
    </source>
</reference>
<dbReference type="Pfam" id="PF00076">
    <property type="entry name" value="RRM_1"/>
    <property type="match status" value="2"/>
</dbReference>
<gene>
    <name evidence="7" type="primary">FCA</name>
    <name evidence="7" type="ORF">QJS10_CPB13g00333</name>
</gene>
<dbReference type="CDD" id="cd00201">
    <property type="entry name" value="WW"/>
    <property type="match status" value="1"/>
</dbReference>
<dbReference type="GO" id="GO:1990904">
    <property type="term" value="C:ribonucleoprotein complex"/>
    <property type="evidence" value="ECO:0007669"/>
    <property type="project" value="InterPro"/>
</dbReference>
<feature type="domain" description="RRM" evidence="6">
    <location>
        <begin position="71"/>
        <end position="151"/>
    </location>
</feature>
<evidence type="ECO:0000259" key="6">
    <source>
        <dbReference type="PROSITE" id="PS50102"/>
    </source>
</evidence>